<dbReference type="GO" id="GO:1901135">
    <property type="term" value="P:carbohydrate derivative metabolic process"/>
    <property type="evidence" value="ECO:0007669"/>
    <property type="project" value="InterPro"/>
</dbReference>
<dbReference type="InterPro" id="IPR046348">
    <property type="entry name" value="SIS_dom_sf"/>
</dbReference>
<dbReference type="EMBL" id="FUXI01000012">
    <property type="protein sequence ID" value="SJZ72242.1"/>
    <property type="molecule type" value="Genomic_DNA"/>
</dbReference>
<dbReference type="OrthoDB" id="3684496at2"/>
<evidence type="ECO:0000259" key="1">
    <source>
        <dbReference type="Pfam" id="PF01418"/>
    </source>
</evidence>
<name>A0A1T4MZ22_9ENTE</name>
<gene>
    <name evidence="2" type="ORF">SAMN02745116_01263</name>
</gene>
<dbReference type="Gene3D" id="1.10.10.10">
    <property type="entry name" value="Winged helix-like DNA-binding domain superfamily/Winged helix DNA-binding domain"/>
    <property type="match status" value="1"/>
</dbReference>
<accession>A0A1T4MZ22</accession>
<organism evidence="2 3">
    <name type="scientific">Pilibacter termitis</name>
    <dbReference type="NCBI Taxonomy" id="263852"/>
    <lineage>
        <taxon>Bacteria</taxon>
        <taxon>Bacillati</taxon>
        <taxon>Bacillota</taxon>
        <taxon>Bacilli</taxon>
        <taxon>Lactobacillales</taxon>
        <taxon>Enterococcaceae</taxon>
        <taxon>Pilibacter</taxon>
    </lineage>
</organism>
<evidence type="ECO:0000313" key="3">
    <source>
        <dbReference type="Proteomes" id="UP000190328"/>
    </source>
</evidence>
<dbReference type="GO" id="GO:0003677">
    <property type="term" value="F:DNA binding"/>
    <property type="evidence" value="ECO:0007669"/>
    <property type="project" value="InterPro"/>
</dbReference>
<sequence>MEISDIVRKLQDIATTTDNETKAIIANTLLLSISKNDKKLSLESLAEKSHVSPATLVRFLQKLGYSNYAEYNQSIATYRKRIYSDNLNKQKAVFEKNNSFENNLERYGKLVQNSIAKMIGAIDKEQVDRFCAKIYEHEHIYFFGVQSSGAILRELQYSFLNVGKFIHYADGRLKQKNNTKSIKGGSLIVVLSVYGNFFPHMAETLWEFNFEENETILITGNTQAKIVRLFDEVVNLSNPLSMTTGSYQAQVFADILISRYRELYVLEK</sequence>
<dbReference type="AlphaFoldDB" id="A0A1T4MZ22"/>
<feature type="domain" description="HTH rpiR-type" evidence="1">
    <location>
        <begin position="16"/>
        <end position="73"/>
    </location>
</feature>
<protein>
    <submittedName>
        <fullName evidence="2">Transcriptional regulator, RpiR family</fullName>
    </submittedName>
</protein>
<dbReference type="InterPro" id="IPR036388">
    <property type="entry name" value="WH-like_DNA-bd_sf"/>
</dbReference>
<dbReference type="InterPro" id="IPR000281">
    <property type="entry name" value="HTH_RpiR"/>
</dbReference>
<reference evidence="2 3" key="1">
    <citation type="submission" date="2017-02" db="EMBL/GenBank/DDBJ databases">
        <authorList>
            <person name="Peterson S.W."/>
        </authorList>
    </citation>
    <scope>NUCLEOTIDE SEQUENCE [LARGE SCALE GENOMIC DNA]</scope>
    <source>
        <strain evidence="2 3">ATCC BAA-1030</strain>
    </source>
</reference>
<dbReference type="PANTHER" id="PTHR30514">
    <property type="entry name" value="GLUCOKINASE"/>
    <property type="match status" value="1"/>
</dbReference>
<dbReference type="Gene3D" id="3.40.50.10490">
    <property type="entry name" value="Glucose-6-phosphate isomerase like protein, domain 1"/>
    <property type="match status" value="1"/>
</dbReference>
<dbReference type="SUPFAM" id="SSF46689">
    <property type="entry name" value="Homeodomain-like"/>
    <property type="match status" value="1"/>
</dbReference>
<dbReference type="InterPro" id="IPR009057">
    <property type="entry name" value="Homeodomain-like_sf"/>
</dbReference>
<dbReference type="STRING" id="263852.SAMN02745116_01263"/>
<dbReference type="Proteomes" id="UP000190328">
    <property type="component" value="Unassembled WGS sequence"/>
</dbReference>
<dbReference type="PANTHER" id="PTHR30514:SF1">
    <property type="entry name" value="HTH-TYPE TRANSCRIPTIONAL REGULATOR HEXR-RELATED"/>
    <property type="match status" value="1"/>
</dbReference>
<dbReference type="GO" id="GO:0003700">
    <property type="term" value="F:DNA-binding transcription factor activity"/>
    <property type="evidence" value="ECO:0007669"/>
    <property type="project" value="InterPro"/>
</dbReference>
<dbReference type="InterPro" id="IPR047640">
    <property type="entry name" value="RpiR-like"/>
</dbReference>
<dbReference type="SUPFAM" id="SSF53697">
    <property type="entry name" value="SIS domain"/>
    <property type="match status" value="1"/>
</dbReference>
<keyword evidence="3" id="KW-1185">Reference proteome</keyword>
<evidence type="ECO:0000313" key="2">
    <source>
        <dbReference type="EMBL" id="SJZ72242.1"/>
    </source>
</evidence>
<dbReference type="Pfam" id="PF01418">
    <property type="entry name" value="HTH_6"/>
    <property type="match status" value="1"/>
</dbReference>
<dbReference type="GO" id="GO:0097367">
    <property type="term" value="F:carbohydrate derivative binding"/>
    <property type="evidence" value="ECO:0007669"/>
    <property type="project" value="InterPro"/>
</dbReference>
<dbReference type="RefSeq" id="WP_078807198.1">
    <property type="nucleotide sequence ID" value="NZ_FUXI01000012.1"/>
</dbReference>
<proteinExistence type="predicted"/>